<dbReference type="Pfam" id="PF05093">
    <property type="entry name" value="CIAPIN1"/>
    <property type="match status" value="1"/>
</dbReference>
<dbReference type="GO" id="GO:0005758">
    <property type="term" value="C:mitochondrial intermembrane space"/>
    <property type="evidence" value="ECO:0007669"/>
    <property type="project" value="UniProtKB-SubCell"/>
</dbReference>
<dbReference type="Pfam" id="PF20922">
    <property type="entry name" value="Anamorsin_N"/>
    <property type="match status" value="1"/>
</dbReference>
<evidence type="ECO:0000256" key="7">
    <source>
        <dbReference type="ARBA" id="ARBA00023004"/>
    </source>
</evidence>
<evidence type="ECO:0000259" key="12">
    <source>
        <dbReference type="Pfam" id="PF20922"/>
    </source>
</evidence>
<keyword evidence="5 10" id="KW-0001">2Fe-2S</keyword>
<feature type="domain" description="Anamorsin N-terminal" evidence="12">
    <location>
        <begin position="46"/>
        <end position="152"/>
    </location>
</feature>
<evidence type="ECO:0000256" key="5">
    <source>
        <dbReference type="ARBA" id="ARBA00022714"/>
    </source>
</evidence>
<feature type="region of interest" description="Fe-S binding site B" evidence="10">
    <location>
        <begin position="232"/>
        <end position="246"/>
    </location>
</feature>
<feature type="binding site" evidence="10">
    <location>
        <position position="198"/>
    </location>
    <ligand>
        <name>[2Fe-2S] cluster</name>
        <dbReference type="ChEBI" id="CHEBI:190135"/>
    </ligand>
</feature>
<dbReference type="GO" id="GO:0016226">
    <property type="term" value="P:iron-sulfur cluster assembly"/>
    <property type="evidence" value="ECO:0007669"/>
    <property type="project" value="UniProtKB-UniRule"/>
</dbReference>
<dbReference type="AlphaFoldDB" id="A0A9R1U497"/>
<dbReference type="KEGG" id="fas:105268585"/>
<dbReference type="Proteomes" id="UP000694866">
    <property type="component" value="Unplaced"/>
</dbReference>
<dbReference type="CTD" id="57019"/>
<dbReference type="HAMAP" id="MF_03115">
    <property type="entry name" value="Anamorsin"/>
    <property type="match status" value="1"/>
</dbReference>
<evidence type="ECO:0000259" key="11">
    <source>
        <dbReference type="Pfam" id="PF05093"/>
    </source>
</evidence>
<gene>
    <name evidence="14" type="primary">CIAPIN1</name>
</gene>
<comment type="subcellular location">
    <subcellularLocation>
        <location evidence="10">Cytoplasm</location>
    </subcellularLocation>
    <subcellularLocation>
        <location evidence="10">Mitochondrion intermembrane space</location>
    </subcellularLocation>
</comment>
<protein>
    <recommendedName>
        <fullName evidence="10">Anamorsin homolog</fullName>
    </recommendedName>
    <alternativeName>
        <fullName evidence="10">Fe-S cluster assembly protein DRE2 homolog</fullName>
    </alternativeName>
</protein>
<dbReference type="Gene3D" id="3.40.50.150">
    <property type="entry name" value="Vaccinia Virus protein VP39"/>
    <property type="match status" value="1"/>
</dbReference>
<name>A0A9R1U497_9HYME</name>
<keyword evidence="7 10" id="KW-0408">Iron</keyword>
<dbReference type="GO" id="GO:0009055">
    <property type="term" value="F:electron transfer activity"/>
    <property type="evidence" value="ECO:0007669"/>
    <property type="project" value="UniProtKB-UniRule"/>
</dbReference>
<dbReference type="GeneID" id="105268585"/>
<comment type="cofactor">
    <cofactor evidence="1 10">
        <name>[4Fe-4S] cluster</name>
        <dbReference type="ChEBI" id="CHEBI:49883"/>
    </cofactor>
</comment>
<evidence type="ECO:0000256" key="2">
    <source>
        <dbReference type="ARBA" id="ARBA00008169"/>
    </source>
</evidence>
<sequence>MSVSIKKEDNILILVNDKVNVENFPARITPTQTVMRSADWRTFIHEPSLYHCILTFGVDEKKDLLEFLKVLKPGGLVISTKSISNSKKTEGEKLFSEEISSLRATGFRFKECKVSPLESNWRIPGLLNDDYEDDLEMCEIIVEKPSYEIGSSVALSFVKKPQNVWKLDDAVEDDLIDEDDLLDEEDLTKPTESSLRVCGTTGKRKACKDCSCGLAEELNGEIPKNEIQKSSCGNCYLGDAFRCASCPYSGMPAFKPGEKVVLPSSQLTADN</sequence>
<keyword evidence="13" id="KW-1185">Reference proteome</keyword>
<feature type="binding site" evidence="10">
    <location>
        <position position="235"/>
    </location>
    <ligand>
        <name>[4Fe-4S] cluster</name>
        <dbReference type="ChEBI" id="CHEBI:49883"/>
    </ligand>
</feature>
<keyword evidence="4 10" id="KW-0963">Cytoplasm</keyword>
<dbReference type="InterPro" id="IPR029063">
    <property type="entry name" value="SAM-dependent_MTases_sf"/>
</dbReference>
<comment type="caution">
    <text evidence="10">Lacks conserved residue(s) required for the propagation of feature annotation.</text>
</comment>
<evidence type="ECO:0000256" key="3">
    <source>
        <dbReference type="ARBA" id="ARBA00022485"/>
    </source>
</evidence>
<evidence type="ECO:0000256" key="8">
    <source>
        <dbReference type="ARBA" id="ARBA00023014"/>
    </source>
</evidence>
<dbReference type="GO" id="GO:0051539">
    <property type="term" value="F:4 iron, 4 sulfur cluster binding"/>
    <property type="evidence" value="ECO:0007669"/>
    <property type="project" value="UniProtKB-KW"/>
</dbReference>
<dbReference type="GO" id="GO:0051537">
    <property type="term" value="F:2 iron, 2 sulfur cluster binding"/>
    <property type="evidence" value="ECO:0007669"/>
    <property type="project" value="UniProtKB-UniRule"/>
</dbReference>
<dbReference type="InterPro" id="IPR007785">
    <property type="entry name" value="Anamorsin"/>
</dbReference>
<evidence type="ECO:0000256" key="10">
    <source>
        <dbReference type="HAMAP-Rule" id="MF_03115"/>
    </source>
</evidence>
<keyword evidence="6 10" id="KW-0479">Metal-binding</keyword>
<comment type="cofactor">
    <cofactor evidence="10">
        <name>[2Fe-2S] cluster</name>
        <dbReference type="ChEBI" id="CHEBI:190135"/>
    </cofactor>
</comment>
<feature type="short sequence motif" description="Cx2C motif 1" evidence="10">
    <location>
        <begin position="232"/>
        <end position="235"/>
    </location>
</feature>
<feature type="binding site" evidence="10">
    <location>
        <position position="207"/>
    </location>
    <ligand>
        <name>[2Fe-2S] cluster</name>
        <dbReference type="ChEBI" id="CHEBI:190135"/>
    </ligand>
</feature>
<dbReference type="GO" id="GO:0046872">
    <property type="term" value="F:metal ion binding"/>
    <property type="evidence" value="ECO:0007669"/>
    <property type="project" value="UniProtKB-KW"/>
</dbReference>
<evidence type="ECO:0000256" key="6">
    <source>
        <dbReference type="ARBA" id="ARBA00022723"/>
    </source>
</evidence>
<dbReference type="RefSeq" id="XP_011306556.1">
    <property type="nucleotide sequence ID" value="XM_011308254.1"/>
</dbReference>
<comment type="domain">
    <text evidence="10">The N-terminal domain has structural similarity with S-adenosyl-L-methionine-dependent methyltransferases, but does not bind S-adenosyl-L-methionine. It is required for correct assembly of the 2 Fe-S clusters.</text>
</comment>
<feature type="binding site" evidence="10">
    <location>
        <position position="232"/>
    </location>
    <ligand>
        <name>[4Fe-4S] cluster</name>
        <dbReference type="ChEBI" id="CHEBI:49883"/>
    </ligand>
</feature>
<comment type="domain">
    <text evidence="10">The C-terminal domain binds 2 Fe-S clusters but is otherwise mostly in an intrinsically disordered conformation.</text>
</comment>
<evidence type="ECO:0000313" key="13">
    <source>
        <dbReference type="Proteomes" id="UP000694866"/>
    </source>
</evidence>
<dbReference type="InterPro" id="IPR049011">
    <property type="entry name" value="Anamorsin_N_metazoan"/>
</dbReference>
<comment type="function">
    <text evidence="10">Component of the cytosolic iron-sulfur (Fe-S) protein assembly (CIA) machinery. Required for the maturation of extramitochondrial Fe-S proteins. Part of an electron transfer chain functioning in an early step of cytosolic Fe-S biogenesis, facilitating the de novo assembly of a [4Fe-4S] cluster on the cytosolic Fe-S scaffold complex. Electrons are transferred from NADPH via a FAD- and FMN-containing diflavin oxidoreductase. Together with the diflavin oxidoreductase, also required for the assembly of the diferric tyrosyl radical cofactor of ribonucleotide reductase (RNR), probably by providing electrons for reduction during radical cofactor maturation in the catalytic small subunit.</text>
</comment>
<keyword evidence="9 10" id="KW-0496">Mitochondrion</keyword>
<organism evidence="13 14">
    <name type="scientific">Fopius arisanus</name>
    <dbReference type="NCBI Taxonomy" id="64838"/>
    <lineage>
        <taxon>Eukaryota</taxon>
        <taxon>Metazoa</taxon>
        <taxon>Ecdysozoa</taxon>
        <taxon>Arthropoda</taxon>
        <taxon>Hexapoda</taxon>
        <taxon>Insecta</taxon>
        <taxon>Pterygota</taxon>
        <taxon>Neoptera</taxon>
        <taxon>Endopterygota</taxon>
        <taxon>Hymenoptera</taxon>
        <taxon>Apocrita</taxon>
        <taxon>Ichneumonoidea</taxon>
        <taxon>Braconidae</taxon>
        <taxon>Opiinae</taxon>
        <taxon>Fopius</taxon>
    </lineage>
</organism>
<feature type="binding site" evidence="10">
    <location>
        <position position="212"/>
    </location>
    <ligand>
        <name>[2Fe-2S] cluster</name>
        <dbReference type="ChEBI" id="CHEBI:190135"/>
    </ligand>
</feature>
<feature type="domain" description="Anamorsin C-terminal" evidence="11">
    <location>
        <begin position="228"/>
        <end position="261"/>
    </location>
</feature>
<feature type="binding site" evidence="10">
    <location>
        <position position="243"/>
    </location>
    <ligand>
        <name>[4Fe-4S] cluster</name>
        <dbReference type="ChEBI" id="CHEBI:49883"/>
    </ligand>
</feature>
<feature type="binding site" evidence="10">
    <location>
        <position position="246"/>
    </location>
    <ligand>
        <name>[4Fe-4S] cluster</name>
        <dbReference type="ChEBI" id="CHEBI:49883"/>
    </ligand>
</feature>
<comment type="subunit">
    <text evidence="10">Monomer.</text>
</comment>
<keyword evidence="8 10" id="KW-0411">Iron-sulfur</keyword>
<reference evidence="14" key="1">
    <citation type="submission" date="2025-08" db="UniProtKB">
        <authorList>
            <consortium name="RefSeq"/>
        </authorList>
    </citation>
    <scope>IDENTIFICATION</scope>
    <source>
        <strain evidence="14">USDA-PBARC FA_bdor</strain>
        <tissue evidence="14">Whole organism</tissue>
    </source>
</reference>
<feature type="short sequence motif" description="Cx2C motif 2" evidence="10">
    <location>
        <begin position="243"/>
        <end position="246"/>
    </location>
</feature>
<evidence type="ECO:0000313" key="14">
    <source>
        <dbReference type="RefSeq" id="XP_011306556.1"/>
    </source>
</evidence>
<dbReference type="PANTHER" id="PTHR13273:SF14">
    <property type="entry name" value="ANAMORSIN"/>
    <property type="match status" value="1"/>
</dbReference>
<evidence type="ECO:0000256" key="9">
    <source>
        <dbReference type="ARBA" id="ARBA00023128"/>
    </source>
</evidence>
<feature type="binding site" evidence="10">
    <location>
        <position position="210"/>
    </location>
    <ligand>
        <name>[2Fe-2S] cluster</name>
        <dbReference type="ChEBI" id="CHEBI:190135"/>
    </ligand>
</feature>
<dbReference type="InterPro" id="IPR046408">
    <property type="entry name" value="CIAPIN1"/>
</dbReference>
<dbReference type="OrthoDB" id="311633at2759"/>
<comment type="domain">
    <text evidence="10">The twin Cx2C motifs are involved in the recognition by the mitochondrial MIA40-ERV1 disulfide relay system. The formation of 2 disulfide bonds in the Cx2C motifs through dithiol/disulfide exchange reactions effectively traps the protein in the mitochondrial intermembrane space.</text>
</comment>
<comment type="similarity">
    <text evidence="2 10">Belongs to the anamorsin family.</text>
</comment>
<dbReference type="PANTHER" id="PTHR13273">
    <property type="entry name" value="ANAMORSIN"/>
    <property type="match status" value="1"/>
</dbReference>
<evidence type="ECO:0000256" key="1">
    <source>
        <dbReference type="ARBA" id="ARBA00001966"/>
    </source>
</evidence>
<evidence type="ECO:0000256" key="4">
    <source>
        <dbReference type="ARBA" id="ARBA00022490"/>
    </source>
</evidence>
<proteinExistence type="inferred from homology"/>
<accession>A0A9R1U497</accession>
<keyword evidence="3 10" id="KW-0004">4Fe-4S</keyword>